<dbReference type="OrthoDB" id="549652at2759"/>
<protein>
    <submittedName>
        <fullName evidence="2">Uncharacterized protein</fullName>
    </submittedName>
</protein>
<reference evidence="3" key="1">
    <citation type="journal article" date="2016" name="Nat. Commun.">
        <title>The Gonium pectorale genome demonstrates co-option of cell cycle regulation during the evolution of multicellularity.</title>
        <authorList>
            <person name="Hanschen E.R."/>
            <person name="Marriage T.N."/>
            <person name="Ferris P.J."/>
            <person name="Hamaji T."/>
            <person name="Toyoda A."/>
            <person name="Fujiyama A."/>
            <person name="Neme R."/>
            <person name="Noguchi H."/>
            <person name="Minakuchi Y."/>
            <person name="Suzuki M."/>
            <person name="Kawai-Toyooka H."/>
            <person name="Smith D.R."/>
            <person name="Sparks H."/>
            <person name="Anderson J."/>
            <person name="Bakaric R."/>
            <person name="Luria V."/>
            <person name="Karger A."/>
            <person name="Kirschner M.W."/>
            <person name="Durand P.M."/>
            <person name="Michod R.E."/>
            <person name="Nozaki H."/>
            <person name="Olson B.J."/>
        </authorList>
    </citation>
    <scope>NUCLEOTIDE SEQUENCE [LARGE SCALE GENOMIC DNA]</scope>
    <source>
        <strain evidence="3">NIES-2863</strain>
    </source>
</reference>
<dbReference type="Proteomes" id="UP000075714">
    <property type="component" value="Unassembled WGS sequence"/>
</dbReference>
<evidence type="ECO:0000313" key="3">
    <source>
        <dbReference type="Proteomes" id="UP000075714"/>
    </source>
</evidence>
<feature type="compositionally biased region" description="Low complexity" evidence="1">
    <location>
        <begin position="1621"/>
        <end position="1640"/>
    </location>
</feature>
<keyword evidence="3" id="KW-1185">Reference proteome</keyword>
<name>A0A150H4B9_GONPE</name>
<feature type="region of interest" description="Disordered" evidence="1">
    <location>
        <begin position="1396"/>
        <end position="1419"/>
    </location>
</feature>
<proteinExistence type="predicted"/>
<feature type="region of interest" description="Disordered" evidence="1">
    <location>
        <begin position="122"/>
        <end position="147"/>
    </location>
</feature>
<accession>A0A150H4B9</accession>
<sequence length="1705" mass="173325">MLGALPALDPLTCARIAIAATRCEQLAGIAPGTSGGAGSSWVEAFVSHMQGKLGAAPPAALALTLQVLVAHGRKPSPAWAAAYLSAATPFLEAPLPLTQAQAAGAAAAAAAVAAGRTAAAARPAAKRPATPAATAPQPEPPAATAAAAASFSPSQLAQLLDGLAALRLHEQVTPAWLALAVRQVEGRSVHFSHRDLADALYGIVRLGGAVREAPCNQLLIVSQSKLVGAPPALLARTLAVVAASEGSKVSGKWWEDAQRALLLQLPAASATAAPAAPQASEAGATASQSWKAADVALAVASLLALRRGKAGVEVGEPLARLVAALVAPPGGTTAADGVAEALPREAAVQYVEACAQVPYFGAPPPYLLDQYLSYSRGLLGGLGGDGACTVAAAASDVSVGGSTKAFGMAAERRARTRAAKHRAASGNGGGSGGGGASVIKAGGGAVSVSAAVLEHLPSAIAVGRLLVRLRPEERPASADAWMLSLAAAGAAAAPAPGGKALGGEAALVNTVWALARLGYRPGDRLLRELSAALPRRLEAMRPGEAVLVLRQAAIAGVGDVPHAAATSALSAELGRLMDPEGGAWWPALQEGELVSLLESATALQLQLPATVTAASAERLAEAADAGRLRGDDLVSAVASLSELYGASAPAATAAPPPVPLTEAQLEAFAAAVIGGALDGSLGGLQQIAATAAALYDLGARPSRDWLDSLSEAIVAELNGEEAPGGVRRQPLSARGLVVALHHLASRFDGMMPLALVACQGVMEDLQGQLGLADSEGEATAVRDGERADEAEAEAEAQAEAELAAAYPELFTPLELQDVLLAELLSEGSQLGYVPSPEFLEELEQYLVRRMAVQGPTLLSFFGSCSVEAQRPPGLEFMRGLLRRLQEVLPQVDTTMALALLHYLTFVRTSTPLAMFSGKDLGVMRMIQSLLDRTLGEDLMQLSVTHRQDATLRAVLLISICNTVGLAAPHGRNPERRLAWGIALQALTVDVLGKELSWGHAGSLLRICSDAAVPVQPDWLAAYYSGLESVIASLPAPQLADAAWGIAVSGFQPALAPALPARVAMVLEDRMAELAGGYPRTIVRLLAALNEMGHTVRTEVLQAAGAALALPLSRSPEVLRECLAELVEAAQEGDEEALEKLQQGPLPSTMEAAAELLSDAFLMEATMAFSANAFRPQPKLVDAIMGAAAALSSATGPDVDNESYPLPRWRRLENFSNVMQSLAIWGASPDAEWLEGAAHALTTLACFPDWDLVASNPNLDLQVLLMGVVTLLRWEASFTEEQLHALSQSVEARVKCLNANNLAYDERIAGVLLDLLAAARSGDWRNSAAGAQLQPVMARAAPAAPTHRDETPDGAVAASGGPSVRAGSSSGAPPVAEAEFWDLGAETAVEAEVVTEPGLAAAGEQRSRRDGAAGGSGGGMSAQEALAAILEAAQGLDFGPAAGAAAEEREAATTAQAAAAAEAHAVSTAAASEPRNESSPSLPNGGTGRMAAAVTEEAAEAESAAAVPAVDVASTRGASRRRRGPAGATTSFSDAAASLNKDPARRAAAVEQLLQMLGPQSRPPPPKAGGQQAGPDGEGAAGADWDVADDEGEEWAPSASAPAATAEAAAAGRGRARGGAGRVAAAGSRGFAQPAASAYAAVVEPSGVPRAEGRPALDPEDPSTWNLLDRSLADIAPRGPGPAPRAGAGGGGQSSVEVVEPEVLEP</sequence>
<dbReference type="EMBL" id="LSYV01000002">
    <property type="protein sequence ID" value="KXZ56977.1"/>
    <property type="molecule type" value="Genomic_DNA"/>
</dbReference>
<feature type="compositionally biased region" description="Low complexity" evidence="1">
    <location>
        <begin position="1451"/>
        <end position="1470"/>
    </location>
</feature>
<dbReference type="STRING" id="33097.A0A150H4B9"/>
<feature type="compositionally biased region" description="Low complexity" evidence="1">
    <location>
        <begin position="1490"/>
        <end position="1516"/>
    </location>
</feature>
<feature type="region of interest" description="Disordered" evidence="1">
    <location>
        <begin position="1443"/>
        <end position="1544"/>
    </location>
</feature>
<organism evidence="2 3">
    <name type="scientific">Gonium pectorale</name>
    <name type="common">Green alga</name>
    <dbReference type="NCBI Taxonomy" id="33097"/>
    <lineage>
        <taxon>Eukaryota</taxon>
        <taxon>Viridiplantae</taxon>
        <taxon>Chlorophyta</taxon>
        <taxon>core chlorophytes</taxon>
        <taxon>Chlorophyceae</taxon>
        <taxon>CS clade</taxon>
        <taxon>Chlamydomonadales</taxon>
        <taxon>Volvocaceae</taxon>
        <taxon>Gonium</taxon>
    </lineage>
</organism>
<feature type="compositionally biased region" description="Low complexity" evidence="1">
    <location>
        <begin position="1594"/>
        <end position="1612"/>
    </location>
</feature>
<evidence type="ECO:0000256" key="1">
    <source>
        <dbReference type="SAM" id="MobiDB-lite"/>
    </source>
</evidence>
<feature type="region of interest" description="Disordered" evidence="1">
    <location>
        <begin position="1336"/>
        <end position="1372"/>
    </location>
</feature>
<gene>
    <name evidence="2" type="ORF">GPECTOR_1g882</name>
</gene>
<evidence type="ECO:0000313" key="2">
    <source>
        <dbReference type="EMBL" id="KXZ56977.1"/>
    </source>
</evidence>
<comment type="caution">
    <text evidence="2">The sequence shown here is derived from an EMBL/GenBank/DDBJ whole genome shotgun (WGS) entry which is preliminary data.</text>
</comment>
<feature type="region of interest" description="Disordered" evidence="1">
    <location>
        <begin position="1556"/>
        <end position="1705"/>
    </location>
</feature>